<keyword evidence="6" id="KW-1185">Reference proteome</keyword>
<feature type="domain" description="Methyltransferase small" evidence="4">
    <location>
        <begin position="51"/>
        <end position="216"/>
    </location>
</feature>
<dbReference type="EMBL" id="VIWT01000001">
    <property type="protein sequence ID" value="TWF96287.1"/>
    <property type="molecule type" value="Genomic_DNA"/>
</dbReference>
<evidence type="ECO:0000256" key="3">
    <source>
        <dbReference type="SAM" id="MobiDB-lite"/>
    </source>
</evidence>
<dbReference type="PANTHER" id="PTHR47816">
    <property type="entry name" value="RIBOSOMAL RNA SMALL SUBUNIT METHYLTRANSFERASE C"/>
    <property type="match status" value="1"/>
</dbReference>
<reference evidence="5 6" key="1">
    <citation type="submission" date="2019-06" db="EMBL/GenBank/DDBJ databases">
        <title>Sequencing the genomes of 1000 actinobacteria strains.</title>
        <authorList>
            <person name="Klenk H.-P."/>
        </authorList>
    </citation>
    <scope>NUCLEOTIDE SEQUENCE [LARGE SCALE GENOMIC DNA]</scope>
    <source>
        <strain evidence="5 6">DSM 44826</strain>
    </source>
</reference>
<evidence type="ECO:0000259" key="4">
    <source>
        <dbReference type="Pfam" id="PF05175"/>
    </source>
</evidence>
<comment type="caution">
    <text evidence="5">The sequence shown here is derived from an EMBL/GenBank/DDBJ whole genome shotgun (WGS) entry which is preliminary data.</text>
</comment>
<organism evidence="5 6">
    <name type="scientific">Kitasatospora viridis</name>
    <dbReference type="NCBI Taxonomy" id="281105"/>
    <lineage>
        <taxon>Bacteria</taxon>
        <taxon>Bacillati</taxon>
        <taxon>Actinomycetota</taxon>
        <taxon>Actinomycetes</taxon>
        <taxon>Kitasatosporales</taxon>
        <taxon>Streptomycetaceae</taxon>
        <taxon>Kitasatospora</taxon>
    </lineage>
</organism>
<dbReference type="RefSeq" id="WP_145902668.1">
    <property type="nucleotide sequence ID" value="NZ_BAAAMZ010000020.1"/>
</dbReference>
<feature type="compositionally biased region" description="Low complexity" evidence="3">
    <location>
        <begin position="229"/>
        <end position="246"/>
    </location>
</feature>
<gene>
    <name evidence="5" type="ORF">FHX73_1151</name>
</gene>
<dbReference type="PANTHER" id="PTHR47816:SF4">
    <property type="entry name" value="RIBOSOMAL RNA SMALL SUBUNIT METHYLTRANSFERASE C"/>
    <property type="match status" value="1"/>
</dbReference>
<dbReference type="Pfam" id="PF05175">
    <property type="entry name" value="MTS"/>
    <property type="match status" value="1"/>
</dbReference>
<dbReference type="Gene3D" id="3.40.50.150">
    <property type="entry name" value="Vaccinia Virus protein VP39"/>
    <property type="match status" value="1"/>
</dbReference>
<keyword evidence="1 5" id="KW-0489">Methyltransferase</keyword>
<feature type="region of interest" description="Disordered" evidence="3">
    <location>
        <begin position="219"/>
        <end position="246"/>
    </location>
</feature>
<dbReference type="GO" id="GO:0008757">
    <property type="term" value="F:S-adenosylmethionine-dependent methyltransferase activity"/>
    <property type="evidence" value="ECO:0007669"/>
    <property type="project" value="InterPro"/>
</dbReference>
<dbReference type="OrthoDB" id="9764961at2"/>
<evidence type="ECO:0000313" key="5">
    <source>
        <dbReference type="EMBL" id="TWF96287.1"/>
    </source>
</evidence>
<keyword evidence="2 5" id="KW-0808">Transferase</keyword>
<evidence type="ECO:0000256" key="2">
    <source>
        <dbReference type="ARBA" id="ARBA00022679"/>
    </source>
</evidence>
<dbReference type="Proteomes" id="UP000317940">
    <property type="component" value="Unassembled WGS sequence"/>
</dbReference>
<dbReference type="CDD" id="cd02440">
    <property type="entry name" value="AdoMet_MTases"/>
    <property type="match status" value="1"/>
</dbReference>
<dbReference type="GO" id="GO:0032259">
    <property type="term" value="P:methylation"/>
    <property type="evidence" value="ECO:0007669"/>
    <property type="project" value="UniProtKB-KW"/>
</dbReference>
<accession>A0A561UAA4</accession>
<feature type="region of interest" description="Disordered" evidence="3">
    <location>
        <begin position="1"/>
        <end position="28"/>
    </location>
</feature>
<evidence type="ECO:0000313" key="6">
    <source>
        <dbReference type="Proteomes" id="UP000317940"/>
    </source>
</evidence>
<protein>
    <submittedName>
        <fullName evidence="5">Methyltransferase family protein</fullName>
    </submittedName>
</protein>
<proteinExistence type="predicted"/>
<dbReference type="SUPFAM" id="SSF53335">
    <property type="entry name" value="S-adenosyl-L-methionine-dependent methyltransferases"/>
    <property type="match status" value="1"/>
</dbReference>
<sequence length="246" mass="26685">MAQPRRGNVGPESGPDTESEGAAQPQHYFSADPAVESARTSIEISARGVTLELQTDVGVFSAGKLDKGTRILLQHVPPPPNRGRYLDLGCGYGPIATTMAATRRRAEVWAVDINNRALELVRDNSARAGLKNVKACRPEEVPQGLEFDFIYSNPPIRIGKAALHELLLKWLPRLTPDGAAFMVVQRNLGSDSLAKWLNEQGFPTERLISREGFRILRTTRPREAVGSDPEASAAPEAPSAPEKTAG</sequence>
<name>A0A561UAA4_9ACTN</name>
<dbReference type="InterPro" id="IPR029063">
    <property type="entry name" value="SAM-dependent_MTases_sf"/>
</dbReference>
<dbReference type="AlphaFoldDB" id="A0A561UAA4"/>
<evidence type="ECO:0000256" key="1">
    <source>
        <dbReference type="ARBA" id="ARBA00022603"/>
    </source>
</evidence>
<dbReference type="InterPro" id="IPR007848">
    <property type="entry name" value="Small_mtfrase_dom"/>
</dbReference>
<dbReference type="InterPro" id="IPR046977">
    <property type="entry name" value="RsmC/RlmG"/>
</dbReference>